<evidence type="ECO:0000313" key="3">
    <source>
        <dbReference type="Proteomes" id="UP001500994"/>
    </source>
</evidence>
<dbReference type="Proteomes" id="UP001500994">
    <property type="component" value="Unassembled WGS sequence"/>
</dbReference>
<gene>
    <name evidence="2" type="ORF">GCM10009864_82750</name>
</gene>
<evidence type="ECO:0000256" key="1">
    <source>
        <dbReference type="SAM" id="MobiDB-lite"/>
    </source>
</evidence>
<accession>A0ABP6FPR9</accession>
<evidence type="ECO:0000313" key="2">
    <source>
        <dbReference type="EMBL" id="GAA2695364.1"/>
    </source>
</evidence>
<feature type="region of interest" description="Disordered" evidence="1">
    <location>
        <begin position="1"/>
        <end position="48"/>
    </location>
</feature>
<protein>
    <submittedName>
        <fullName evidence="2">Uncharacterized protein</fullName>
    </submittedName>
</protein>
<sequence>MKSVASLGGTPGPSPGSHVAGPRSSTEAPGAGMLKAPLGKPGLSVGAGRLGLMDRDEELLRGRVYGEDHDHPRPGPKPGRTYAELVGGPLDGLLLDITGWTQDEVETGVALQTELGQFGAGGRATYHPRPGDPACFDWTGDTP</sequence>
<proteinExistence type="predicted"/>
<comment type="caution">
    <text evidence="2">The sequence shown here is derived from an EMBL/GenBank/DDBJ whole genome shotgun (WGS) entry which is preliminary data.</text>
</comment>
<dbReference type="EMBL" id="BAAARK010000084">
    <property type="protein sequence ID" value="GAA2695364.1"/>
    <property type="molecule type" value="Genomic_DNA"/>
</dbReference>
<name>A0ABP6FPR9_9ACTN</name>
<reference evidence="3" key="1">
    <citation type="journal article" date="2019" name="Int. J. Syst. Evol. Microbiol.">
        <title>The Global Catalogue of Microorganisms (GCM) 10K type strain sequencing project: providing services to taxonomists for standard genome sequencing and annotation.</title>
        <authorList>
            <consortium name="The Broad Institute Genomics Platform"/>
            <consortium name="The Broad Institute Genome Sequencing Center for Infectious Disease"/>
            <person name="Wu L."/>
            <person name="Ma J."/>
        </authorList>
    </citation>
    <scope>NUCLEOTIDE SEQUENCE [LARGE SCALE GENOMIC DNA]</scope>
    <source>
        <strain evidence="3">JCM 16374</strain>
    </source>
</reference>
<keyword evidence="3" id="KW-1185">Reference proteome</keyword>
<organism evidence="2 3">
    <name type="scientific">Streptomyces lunalinharesii</name>
    <dbReference type="NCBI Taxonomy" id="333384"/>
    <lineage>
        <taxon>Bacteria</taxon>
        <taxon>Bacillati</taxon>
        <taxon>Actinomycetota</taxon>
        <taxon>Actinomycetes</taxon>
        <taxon>Kitasatosporales</taxon>
        <taxon>Streptomycetaceae</taxon>
        <taxon>Streptomyces</taxon>
    </lineage>
</organism>
<feature type="region of interest" description="Disordered" evidence="1">
    <location>
        <begin position="120"/>
        <end position="143"/>
    </location>
</feature>